<gene>
    <name evidence="7" type="ORF">ILUMI_02543</name>
</gene>
<protein>
    <recommendedName>
        <fullName evidence="6">THAP-type domain-containing protein</fullName>
    </recommendedName>
</protein>
<dbReference type="GO" id="GO:0003677">
    <property type="term" value="F:DNA binding"/>
    <property type="evidence" value="ECO:0007669"/>
    <property type="project" value="UniProtKB-UniRule"/>
</dbReference>
<dbReference type="SUPFAM" id="SSF57716">
    <property type="entry name" value="Glucocorticoid receptor-like (DNA-binding domain)"/>
    <property type="match status" value="1"/>
</dbReference>
<dbReference type="AlphaFoldDB" id="A0A8K0DHY6"/>
<keyword evidence="1" id="KW-0479">Metal-binding</keyword>
<dbReference type="PANTHER" id="PTHR46927">
    <property type="entry name" value="AGAP005574-PA"/>
    <property type="match status" value="1"/>
</dbReference>
<dbReference type="Gene3D" id="6.20.210.20">
    <property type="entry name" value="THAP domain"/>
    <property type="match status" value="1"/>
</dbReference>
<dbReference type="Pfam" id="PF05485">
    <property type="entry name" value="THAP"/>
    <property type="match status" value="1"/>
</dbReference>
<evidence type="ECO:0000256" key="2">
    <source>
        <dbReference type="ARBA" id="ARBA00022771"/>
    </source>
</evidence>
<dbReference type="InterPro" id="IPR052224">
    <property type="entry name" value="THAP_domain_protein"/>
</dbReference>
<evidence type="ECO:0000259" key="6">
    <source>
        <dbReference type="PROSITE" id="PS50950"/>
    </source>
</evidence>
<dbReference type="Proteomes" id="UP000801492">
    <property type="component" value="Unassembled WGS sequence"/>
</dbReference>
<name>A0A8K0DHY6_IGNLU</name>
<evidence type="ECO:0000256" key="4">
    <source>
        <dbReference type="ARBA" id="ARBA00023125"/>
    </source>
</evidence>
<dbReference type="OrthoDB" id="7331812at2759"/>
<dbReference type="InterPro" id="IPR006612">
    <property type="entry name" value="THAP_Znf"/>
</dbReference>
<keyword evidence="2 5" id="KW-0863">Zinc-finger</keyword>
<keyword evidence="8" id="KW-1185">Reference proteome</keyword>
<sequence length="113" mass="12925">MNVAPSVGEMFLMSLADTTMNKSLRVSKVSCCVVNCSSSYANTSDDVKFYRFPSRSYEKNRRKTWINNVDRTLPGNKPWEPKENDRICSKHFVGNSKSNIELHPAYNPTIFPK</sequence>
<comment type="caution">
    <text evidence="7">The sequence shown here is derived from an EMBL/GenBank/DDBJ whole genome shotgun (WGS) entry which is preliminary data.</text>
</comment>
<organism evidence="7 8">
    <name type="scientific">Ignelater luminosus</name>
    <name type="common">Cucubano</name>
    <name type="synonym">Pyrophorus luminosus</name>
    <dbReference type="NCBI Taxonomy" id="2038154"/>
    <lineage>
        <taxon>Eukaryota</taxon>
        <taxon>Metazoa</taxon>
        <taxon>Ecdysozoa</taxon>
        <taxon>Arthropoda</taxon>
        <taxon>Hexapoda</taxon>
        <taxon>Insecta</taxon>
        <taxon>Pterygota</taxon>
        <taxon>Neoptera</taxon>
        <taxon>Endopterygota</taxon>
        <taxon>Coleoptera</taxon>
        <taxon>Polyphaga</taxon>
        <taxon>Elateriformia</taxon>
        <taxon>Elateroidea</taxon>
        <taxon>Elateridae</taxon>
        <taxon>Agrypninae</taxon>
        <taxon>Pyrophorini</taxon>
        <taxon>Ignelater</taxon>
    </lineage>
</organism>
<evidence type="ECO:0000256" key="3">
    <source>
        <dbReference type="ARBA" id="ARBA00022833"/>
    </source>
</evidence>
<keyword evidence="4 5" id="KW-0238">DNA-binding</keyword>
<evidence type="ECO:0000256" key="5">
    <source>
        <dbReference type="PROSITE-ProRule" id="PRU00309"/>
    </source>
</evidence>
<evidence type="ECO:0000313" key="8">
    <source>
        <dbReference type="Proteomes" id="UP000801492"/>
    </source>
</evidence>
<feature type="domain" description="THAP-type" evidence="6">
    <location>
        <begin position="26"/>
        <end position="111"/>
    </location>
</feature>
<dbReference type="InterPro" id="IPR038441">
    <property type="entry name" value="THAP_Znf_sf"/>
</dbReference>
<dbReference type="SMART" id="SM00980">
    <property type="entry name" value="THAP"/>
    <property type="match status" value="1"/>
</dbReference>
<feature type="non-terminal residue" evidence="7">
    <location>
        <position position="1"/>
    </location>
</feature>
<dbReference type="EMBL" id="VTPC01000964">
    <property type="protein sequence ID" value="KAF2903636.1"/>
    <property type="molecule type" value="Genomic_DNA"/>
</dbReference>
<proteinExistence type="predicted"/>
<accession>A0A8K0DHY6</accession>
<dbReference type="PANTHER" id="PTHR46927:SF3">
    <property type="entry name" value="THAP-TYPE DOMAIN-CONTAINING PROTEIN"/>
    <property type="match status" value="1"/>
</dbReference>
<reference evidence="7" key="1">
    <citation type="submission" date="2019-08" db="EMBL/GenBank/DDBJ databases">
        <title>The genome of the North American firefly Photinus pyralis.</title>
        <authorList>
            <consortium name="Photinus pyralis genome working group"/>
            <person name="Fallon T.R."/>
            <person name="Sander Lower S.E."/>
            <person name="Weng J.-K."/>
        </authorList>
    </citation>
    <scope>NUCLEOTIDE SEQUENCE</scope>
    <source>
        <strain evidence="7">TRF0915ILg1</strain>
        <tissue evidence="7">Whole body</tissue>
    </source>
</reference>
<evidence type="ECO:0000313" key="7">
    <source>
        <dbReference type="EMBL" id="KAF2903636.1"/>
    </source>
</evidence>
<keyword evidence="3" id="KW-0862">Zinc</keyword>
<evidence type="ECO:0000256" key="1">
    <source>
        <dbReference type="ARBA" id="ARBA00022723"/>
    </source>
</evidence>
<dbReference type="GO" id="GO:0008270">
    <property type="term" value="F:zinc ion binding"/>
    <property type="evidence" value="ECO:0007669"/>
    <property type="project" value="UniProtKB-KW"/>
</dbReference>
<dbReference type="PROSITE" id="PS50950">
    <property type="entry name" value="ZF_THAP"/>
    <property type="match status" value="1"/>
</dbReference>